<feature type="compositionally biased region" description="Low complexity" evidence="1">
    <location>
        <begin position="140"/>
        <end position="159"/>
    </location>
</feature>
<dbReference type="AlphaFoldDB" id="A0AAD5W286"/>
<gene>
    <name evidence="2" type="ORF">NP233_g3940</name>
</gene>
<evidence type="ECO:0000256" key="1">
    <source>
        <dbReference type="SAM" id="MobiDB-lite"/>
    </source>
</evidence>
<feature type="region of interest" description="Disordered" evidence="1">
    <location>
        <begin position="27"/>
        <end position="48"/>
    </location>
</feature>
<keyword evidence="3" id="KW-1185">Reference proteome</keyword>
<evidence type="ECO:0000313" key="3">
    <source>
        <dbReference type="Proteomes" id="UP001213000"/>
    </source>
</evidence>
<feature type="region of interest" description="Disordered" evidence="1">
    <location>
        <begin position="251"/>
        <end position="302"/>
    </location>
</feature>
<comment type="caution">
    <text evidence="2">The sequence shown here is derived from an EMBL/GenBank/DDBJ whole genome shotgun (WGS) entry which is preliminary data.</text>
</comment>
<feature type="compositionally biased region" description="Acidic residues" evidence="1">
    <location>
        <begin position="267"/>
        <end position="278"/>
    </location>
</feature>
<sequence length="302" mass="33605">MSLVQSPIVPDQFLPSSFQRKRTASFSVSHTSLSASPRPTKAARTSTAMPLRRTESYLTLPTVASTSVVVISTSGSCRPSGSTVPYQQSLQYYKEQRQRHKAATRASFSLDPITIRTRLERTYSQPPTPASKSSRMTQPSSRTGRTLSRTTTLLDVTSLANNSEPTSSRNPASFRVPSTCRASSPLSPKRHLLPGRPVFPRSKAEPDLYRLAIKTCMRYSPEGQKILQMGPRLALSILTATQDLERMVAEQESREEVMLEDRATVETDSDFESEDDSEGLSSSWVELQDDEDWEMDSDEDSD</sequence>
<dbReference type="EMBL" id="JANIEX010000199">
    <property type="protein sequence ID" value="KAJ3571150.1"/>
    <property type="molecule type" value="Genomic_DNA"/>
</dbReference>
<feature type="compositionally biased region" description="Polar residues" evidence="1">
    <location>
        <begin position="160"/>
        <end position="171"/>
    </location>
</feature>
<evidence type="ECO:0000313" key="2">
    <source>
        <dbReference type="EMBL" id="KAJ3571150.1"/>
    </source>
</evidence>
<feature type="compositionally biased region" description="Basic and acidic residues" evidence="1">
    <location>
        <begin position="251"/>
        <end position="265"/>
    </location>
</feature>
<protein>
    <submittedName>
        <fullName evidence="2">Uncharacterized protein</fullName>
    </submittedName>
</protein>
<name>A0AAD5W286_9AGAR</name>
<feature type="region of interest" description="Disordered" evidence="1">
    <location>
        <begin position="117"/>
        <end position="201"/>
    </location>
</feature>
<reference evidence="2" key="1">
    <citation type="submission" date="2022-07" db="EMBL/GenBank/DDBJ databases">
        <title>Genome Sequence of Leucocoprinus birnbaumii.</title>
        <authorList>
            <person name="Buettner E."/>
        </authorList>
    </citation>
    <scope>NUCLEOTIDE SEQUENCE</scope>
    <source>
        <strain evidence="2">VT141</strain>
    </source>
</reference>
<feature type="compositionally biased region" description="Polar residues" evidence="1">
    <location>
        <begin position="122"/>
        <end position="139"/>
    </location>
</feature>
<feature type="compositionally biased region" description="Acidic residues" evidence="1">
    <location>
        <begin position="287"/>
        <end position="302"/>
    </location>
</feature>
<accession>A0AAD5W286</accession>
<organism evidence="2 3">
    <name type="scientific">Leucocoprinus birnbaumii</name>
    <dbReference type="NCBI Taxonomy" id="56174"/>
    <lineage>
        <taxon>Eukaryota</taxon>
        <taxon>Fungi</taxon>
        <taxon>Dikarya</taxon>
        <taxon>Basidiomycota</taxon>
        <taxon>Agaricomycotina</taxon>
        <taxon>Agaricomycetes</taxon>
        <taxon>Agaricomycetidae</taxon>
        <taxon>Agaricales</taxon>
        <taxon>Agaricineae</taxon>
        <taxon>Agaricaceae</taxon>
        <taxon>Leucocoprinus</taxon>
    </lineage>
</organism>
<dbReference type="Proteomes" id="UP001213000">
    <property type="component" value="Unassembled WGS sequence"/>
</dbReference>
<proteinExistence type="predicted"/>